<evidence type="ECO:0000313" key="1">
    <source>
        <dbReference type="Proteomes" id="UP000790787"/>
    </source>
</evidence>
<protein>
    <submittedName>
        <fullName evidence="2">F-box protein At3g07870-like</fullName>
    </submittedName>
</protein>
<keyword evidence="1" id="KW-1185">Reference proteome</keyword>
<accession>A0AC58TLC5</accession>
<reference evidence="2" key="2">
    <citation type="submission" date="2025-08" db="UniProtKB">
        <authorList>
            <consortium name="RefSeq"/>
        </authorList>
    </citation>
    <scope>IDENTIFICATION</scope>
    <source>
        <tissue evidence="2">Leaf</tissue>
    </source>
</reference>
<evidence type="ECO:0000313" key="2">
    <source>
        <dbReference type="RefSeq" id="XP_075098023.1"/>
    </source>
</evidence>
<reference evidence="1" key="1">
    <citation type="journal article" date="2014" name="Nat. Commun.">
        <title>The tobacco genome sequence and its comparison with those of tomato and potato.</title>
        <authorList>
            <person name="Sierro N."/>
            <person name="Battey J.N."/>
            <person name="Ouadi S."/>
            <person name="Bakaher N."/>
            <person name="Bovet L."/>
            <person name="Willig A."/>
            <person name="Goepfert S."/>
            <person name="Peitsch M.C."/>
            <person name="Ivanov N.V."/>
        </authorList>
    </citation>
    <scope>NUCLEOTIDE SEQUENCE [LARGE SCALE GENOMIC DNA]</scope>
</reference>
<name>A0AC58TLC5_TOBAC</name>
<dbReference type="RefSeq" id="XP_075098023.1">
    <property type="nucleotide sequence ID" value="XM_075241922.1"/>
</dbReference>
<dbReference type="Proteomes" id="UP000790787">
    <property type="component" value="Chromosome 21"/>
</dbReference>
<organism evidence="1 2">
    <name type="scientific">Nicotiana tabacum</name>
    <name type="common">Common tobacco</name>
    <dbReference type="NCBI Taxonomy" id="4097"/>
    <lineage>
        <taxon>Eukaryota</taxon>
        <taxon>Viridiplantae</taxon>
        <taxon>Streptophyta</taxon>
        <taxon>Embryophyta</taxon>
        <taxon>Tracheophyta</taxon>
        <taxon>Spermatophyta</taxon>
        <taxon>Magnoliopsida</taxon>
        <taxon>eudicotyledons</taxon>
        <taxon>Gunneridae</taxon>
        <taxon>Pentapetalae</taxon>
        <taxon>asterids</taxon>
        <taxon>lamiids</taxon>
        <taxon>Solanales</taxon>
        <taxon>Solanaceae</taxon>
        <taxon>Nicotianoideae</taxon>
        <taxon>Nicotianeae</taxon>
        <taxon>Nicotiana</taxon>
    </lineage>
</organism>
<proteinExistence type="predicted"/>
<gene>
    <name evidence="2" type="primary">LOC142175340</name>
</gene>
<sequence>MDHFTTDLQAEKLVFEFAFHPITKEYKVIKIVNYAILYHDDPWLLPISTSEVQVFTLGGNSWRSIGEASYKINGSQGYMLNRKMHWLTRLGSCHGRHDRLIVSFDLAEEVFGEVPKVDFNLDLRIGKFHLAVLRGCLAVSVTLPHQNGGGTDIWLMKEYNVKESWVKEYIIEAYTPTPNSVTQHLVRVEEWRALASVRRWPGVFINI</sequence>